<protein>
    <recommendedName>
        <fullName evidence="22">Glutamate synthase [NADH]</fullName>
        <ecNumber evidence="19">1.4.1.14</ecNumber>
    </recommendedName>
</protein>
<feature type="region of interest" description="Disordered" evidence="25">
    <location>
        <begin position="1525"/>
        <end position="1549"/>
    </location>
</feature>
<dbReference type="InterPro" id="IPR023753">
    <property type="entry name" value="FAD/NAD-binding_dom"/>
</dbReference>
<evidence type="ECO:0000256" key="8">
    <source>
        <dbReference type="ARBA" id="ARBA00022605"/>
    </source>
</evidence>
<evidence type="ECO:0000313" key="28">
    <source>
        <dbReference type="Proteomes" id="UP001150907"/>
    </source>
</evidence>
<dbReference type="SUPFAM" id="SSF56235">
    <property type="entry name" value="N-terminal nucleophile aminohydrolases (Ntn hydrolases)"/>
    <property type="match status" value="1"/>
</dbReference>
<dbReference type="GO" id="GO:0051538">
    <property type="term" value="F:3 iron, 4 sulfur cluster binding"/>
    <property type="evidence" value="ECO:0007669"/>
    <property type="project" value="UniProtKB-KW"/>
</dbReference>
<dbReference type="InterPro" id="IPR012220">
    <property type="entry name" value="Glu_synth_euk"/>
</dbReference>
<feature type="region of interest" description="Disordered" evidence="25">
    <location>
        <begin position="932"/>
        <end position="960"/>
    </location>
</feature>
<dbReference type="EMBL" id="JANBQF010000023">
    <property type="protein sequence ID" value="KAJ2007567.1"/>
    <property type="molecule type" value="Genomic_DNA"/>
</dbReference>
<dbReference type="PROSITE" id="PS51278">
    <property type="entry name" value="GATASE_TYPE_2"/>
    <property type="match status" value="1"/>
</dbReference>
<proteinExistence type="inferred from homology"/>
<dbReference type="Pfam" id="PF07992">
    <property type="entry name" value="Pyr_redox_2"/>
    <property type="match status" value="2"/>
</dbReference>
<keyword evidence="16 24" id="KW-0411">Iron-sulfur</keyword>
<dbReference type="Proteomes" id="UP001150907">
    <property type="component" value="Unassembled WGS sequence"/>
</dbReference>
<dbReference type="Pfam" id="PF04898">
    <property type="entry name" value="Glu_syn_central"/>
    <property type="match status" value="1"/>
</dbReference>
<dbReference type="InterPro" id="IPR013785">
    <property type="entry name" value="Aldolase_TIM"/>
</dbReference>
<feature type="binding site" evidence="24">
    <location>
        <position position="1156"/>
    </location>
    <ligand>
        <name>[3Fe-4S] cluster</name>
        <dbReference type="ChEBI" id="CHEBI:21137"/>
    </ligand>
</feature>
<feature type="active site" description="For GATase activity" evidence="23">
    <location>
        <position position="39"/>
    </location>
</feature>
<dbReference type="Gene3D" id="3.50.50.60">
    <property type="entry name" value="FAD/NAD(P)-binding domain"/>
    <property type="match status" value="1"/>
</dbReference>
<dbReference type="GO" id="GO:0005506">
    <property type="term" value="F:iron ion binding"/>
    <property type="evidence" value="ECO:0007669"/>
    <property type="project" value="InterPro"/>
</dbReference>
<organism evidence="27 28">
    <name type="scientific">Coemansia thaxteri</name>
    <dbReference type="NCBI Taxonomy" id="2663907"/>
    <lineage>
        <taxon>Eukaryota</taxon>
        <taxon>Fungi</taxon>
        <taxon>Fungi incertae sedis</taxon>
        <taxon>Zoopagomycota</taxon>
        <taxon>Kickxellomycotina</taxon>
        <taxon>Kickxellomycetes</taxon>
        <taxon>Kickxellales</taxon>
        <taxon>Kickxellaceae</taxon>
        <taxon>Coemansia</taxon>
    </lineage>
</organism>
<evidence type="ECO:0000313" key="27">
    <source>
        <dbReference type="EMBL" id="KAJ2007567.1"/>
    </source>
</evidence>
<dbReference type="SUPFAM" id="SSF51395">
    <property type="entry name" value="FMN-linked oxidoreductases"/>
    <property type="match status" value="1"/>
</dbReference>
<dbReference type="InterPro" id="IPR036485">
    <property type="entry name" value="Glu_synth_asu_C_sf"/>
</dbReference>
<evidence type="ECO:0000256" key="9">
    <source>
        <dbReference type="ARBA" id="ARBA00022630"/>
    </source>
</evidence>
<dbReference type="PANTHER" id="PTHR43100">
    <property type="entry name" value="GLUTAMATE SYNTHASE [NADPH] SMALL CHAIN"/>
    <property type="match status" value="1"/>
</dbReference>
<comment type="similarity">
    <text evidence="6">Belongs to the glutamate synthase family.</text>
</comment>
<evidence type="ECO:0000256" key="23">
    <source>
        <dbReference type="PIRSR" id="PIRSR000187-1"/>
    </source>
</evidence>
<evidence type="ECO:0000256" key="18">
    <source>
        <dbReference type="ARBA" id="ARBA00023291"/>
    </source>
</evidence>
<dbReference type="FunFam" id="3.50.50.60:FF:000022">
    <property type="entry name" value="Glutamate synthase [NADH], amyloplastic"/>
    <property type="match status" value="1"/>
</dbReference>
<dbReference type="PRINTS" id="PR00419">
    <property type="entry name" value="ADXRDTASE"/>
</dbReference>
<dbReference type="GO" id="GO:0050660">
    <property type="term" value="F:flavin adenine dinucleotide binding"/>
    <property type="evidence" value="ECO:0007669"/>
    <property type="project" value="InterPro"/>
</dbReference>
<dbReference type="FunFam" id="3.60.20.10:FF:000001">
    <property type="entry name" value="Glutamate synthase, large subunit"/>
    <property type="match status" value="1"/>
</dbReference>
<dbReference type="InterPro" id="IPR036188">
    <property type="entry name" value="FAD/NAD-bd_sf"/>
</dbReference>
<evidence type="ECO:0000256" key="21">
    <source>
        <dbReference type="ARBA" id="ARBA00057049"/>
    </source>
</evidence>
<dbReference type="PIRSF" id="PIRSF000187">
    <property type="entry name" value="GOGAT"/>
    <property type="match status" value="1"/>
</dbReference>
<evidence type="ECO:0000256" key="1">
    <source>
        <dbReference type="ARBA" id="ARBA00001917"/>
    </source>
</evidence>
<dbReference type="SUPFAM" id="SSF51971">
    <property type="entry name" value="Nucleotide-binding domain"/>
    <property type="match status" value="1"/>
</dbReference>
<evidence type="ECO:0000256" key="5">
    <source>
        <dbReference type="ARBA" id="ARBA00004944"/>
    </source>
</evidence>
<evidence type="ECO:0000256" key="3">
    <source>
        <dbReference type="ARBA" id="ARBA00004802"/>
    </source>
</evidence>
<dbReference type="CDD" id="cd00713">
    <property type="entry name" value="GltS"/>
    <property type="match status" value="1"/>
</dbReference>
<feature type="compositionally biased region" description="Basic and acidic residues" evidence="25">
    <location>
        <begin position="1525"/>
        <end position="1535"/>
    </location>
</feature>
<dbReference type="CDD" id="cd00982">
    <property type="entry name" value="gltB_C"/>
    <property type="match status" value="1"/>
</dbReference>
<evidence type="ECO:0000256" key="14">
    <source>
        <dbReference type="ARBA" id="ARBA00023002"/>
    </source>
</evidence>
<dbReference type="Gene3D" id="3.20.20.70">
    <property type="entry name" value="Aldolase class I"/>
    <property type="match status" value="2"/>
</dbReference>
<dbReference type="FunFam" id="3.20.20.70:FF:000017">
    <property type="entry name" value="Glutamate synthase [NADH], amyloplastic"/>
    <property type="match status" value="1"/>
</dbReference>
<dbReference type="SUPFAM" id="SSF46548">
    <property type="entry name" value="alpha-helical ferredoxin"/>
    <property type="match status" value="1"/>
</dbReference>
<keyword evidence="18 24" id="KW-0003">3Fe-4S</keyword>
<comment type="caution">
    <text evidence="27">The sequence shown here is derived from an EMBL/GenBank/DDBJ whole genome shotgun (WGS) entry which is preliminary data.</text>
</comment>
<evidence type="ECO:0000256" key="22">
    <source>
        <dbReference type="ARBA" id="ARBA00068518"/>
    </source>
</evidence>
<evidence type="ECO:0000256" key="17">
    <source>
        <dbReference type="ARBA" id="ARBA00023164"/>
    </source>
</evidence>
<evidence type="ECO:0000256" key="6">
    <source>
        <dbReference type="ARBA" id="ARBA00009716"/>
    </source>
</evidence>
<dbReference type="GO" id="GO:0019676">
    <property type="term" value="P:ammonia assimilation cycle"/>
    <property type="evidence" value="ECO:0007669"/>
    <property type="project" value="UniProtKB-ARBA"/>
</dbReference>
<dbReference type="Gene3D" id="2.160.20.60">
    <property type="entry name" value="Glutamate synthase, alpha subunit, C-terminal domain"/>
    <property type="match status" value="1"/>
</dbReference>
<evidence type="ECO:0000256" key="24">
    <source>
        <dbReference type="PIRSR" id="PIRSR000187-2"/>
    </source>
</evidence>
<dbReference type="InterPro" id="IPR009051">
    <property type="entry name" value="Helical_ferredxn"/>
</dbReference>
<evidence type="ECO:0000256" key="19">
    <source>
        <dbReference type="ARBA" id="ARBA00024383"/>
    </source>
</evidence>
<keyword evidence="15" id="KW-0408">Iron</keyword>
<dbReference type="InterPro" id="IPR028261">
    <property type="entry name" value="DPD_II"/>
</dbReference>
<sequence>MSQLPPPQSPSPAPGGYGWADAMPAKQGLYDPANERDACGVGFIINIKGAPSHAILRDSENLLCNMSHRGATGADERDGDGAGVMTAMPHAFMAREFKLLGCTLPPPGQYATGNVFLHQDDEVRRQSMAIFDSIAEQAGLRCVAWRLVPVNQEILGPASQSKEPVIMQPLIVAMADQLAEPAFQRRLFVLRKRAHHEIGLQRWFYVCSLATRNIVYKGQLTPAQVPEYFADLRDSAFETHFALVHSRFSTNTFPSWERAQPFNWCAHNGEINTLRGNKNWMRAREGLLRSAAFGKDLHKVFPIIDESGSDSAALDSVLELLVVSGVMTMPEAVMVMVPEAWQNNDQMPAEKRAFYEWASCVMEPWDGPALLTFSDGRYCGASLDRNGLRPCRYYVTNDDRMICASEVGTVQIDPATVVRKGRLMPGRMLLVDTKAGVIVDDEMLKLQYARQRPFRQWLDTHQIKLEHLLPAAPASAKSLAPIDDVPLSHDRRMRAFGYSAEQFNLILAPMVQHGKEPLGSMGNDTVLACLDPSPRLPYEYFRELFAQVTNPPIDPIREKIVMSLSCHIGPEGNLLEVSERQAHRLSLDSPVLTVAELAAIRGMATKYPTWTSRTIDITFDSGEGAGGYARALDRVCDEAQLAIDEGVKVLVLSDRETGSARVALSALLAAGAVHHHLVATKLRAKVALLVETGEARETHHFCVLVGYGVDAICPYMVYEAIGKLHRERVLGDKPVAQLVAQFRYAVDDGFRKVMSKMGISTLQSYKGAQIFEALGISSQVIDRCFVGTASRVEGTTLEGFAADALARHDHAYGRREEQAEIAAMGDEGEYNWRKGGEKHINTPGTIASLQDAVRTENRASWKKYTDASHETIRDCTLRGLLEIDESDASRAIPLDEVEPWTSIVRRFCTGAMSYGSISKEAHTALAVAMNRLGGKSNSGEGGEDPERSARKPNGDSERSAIKQVASGRFGVTSNYLADADELQIKMAQGAKAGEGGELLGSKVSREIAKTRHTTPGVTLVSPPPHHDIYSIEDLKQLIFDLKSANHRARISVKLVSEVGIGVVASGVAKALADHLLIAGHDGGTGAARWTGIKYAGLPWELGLAETHQTLVLNDLRGRVVLQTDGQLKTAHDVAVAALLGAEEFGFATTPLITLGCVYLRRCHQNNCAVGVATQDPVLRAKFRGQPEHVINFFSYLAEDLRELMARLGFRTLNEMVGRAEFLRVRSGYQCAKGKLDLGLLLKPAHRMRPGVATYCVMRQDHQVESRLDSVLLPQLLDALRTGKPAEVEAEIRNTDRAVGTILSYHVSVAHGLDGLAPGTVRLRLRGSAGQSLGAFLAPGLTVELEGDANDYVGKGLSGGQLVVYPPRNASFDAHSNVIVGNVCLFGATSGEAFINGIAAERFAVRNSGALAVVEGVGDHGCEYMTGGRVIVLGNVGRNFAAGMSGGIAYVLADDFYAMCNAESVDLESVHGDEAAWLKHTIQRHADLTGSAHARQVVKRFAELLPQFVKVFPRDYKRVLEEEKAAEAEKAGEESKPAVVATTEESERPAAAMGNGDIIDIEDALVDESRLAERTKQLDKLRGFARYKRRGDQYRSATKRAGDWEEISGRQSKAQLQVQAARCIDCGVPFCQSDVDGCPIGNVIPKWNELVFKDQWREAFARLMATNNFPEFTGRVCPAPCEGACVAGISEQPVAIKSIEAAIIDHAWAMGWMQPAPPLRRTGRRVAVVGSGPAGLAAADQLNSAGHVVTVFEREDRIGGLLTYGIPNMKLDKRLVQRRVDKMEHEGVAFVTGAHIGVTHSAADLHADYDAVLLATGATWPRDLPIEGRQLDGVHFAMEFLTGSTKTLLKAKKASSPPPQGGGISAAGRRVVVIGGGDTGNDCIGTSVRQGAASVVNFELLPQPPAQRAADNPWPQFPRVYRVDYGHEEVIARWGKDPRRYCVSAKRFVGDREGRVCGIEIVRVEWTKDPATGQWSMAEVPGSHEVVEADLVFLAMGFVGPENKVIEELAVKQGPRSNIHTPDGSYRTSVDRVYAAGDCRRGQSLVVWGINEGRQAAREIDHDLRGSSTCTSAGAVCESGRLSAVSLSHLPVSGGVVPRTVSATPVAAAKNHGVVRSAIAQA</sequence>
<keyword evidence="13" id="KW-0315">Glutamine amidotransferase</keyword>
<evidence type="ECO:0000256" key="2">
    <source>
        <dbReference type="ARBA" id="ARBA00001974"/>
    </source>
</evidence>
<evidence type="ECO:0000256" key="7">
    <source>
        <dbReference type="ARBA" id="ARBA00011233"/>
    </source>
</evidence>
<comment type="pathway">
    <text evidence="5">Amino-acid biosynthesis; L-glutamate biosynthesis via GLT pathway; L-glutamate from 2-oxoglutarate and L-glutamine (NAD(+) route): step 1/1.</text>
</comment>
<dbReference type="InterPro" id="IPR002932">
    <property type="entry name" value="Glu_synthdom"/>
</dbReference>
<gene>
    <name evidence="27" type="primary">GLT1</name>
    <name evidence="27" type="ORF">H4R26_000704</name>
</gene>
<dbReference type="Gene3D" id="3.40.50.720">
    <property type="entry name" value="NAD(P)-binding Rossmann-like Domain"/>
    <property type="match status" value="1"/>
</dbReference>
<evidence type="ECO:0000256" key="16">
    <source>
        <dbReference type="ARBA" id="ARBA00023014"/>
    </source>
</evidence>
<comment type="cofactor">
    <cofactor evidence="1">
        <name>FMN</name>
        <dbReference type="ChEBI" id="CHEBI:58210"/>
    </cofactor>
</comment>
<dbReference type="Gene3D" id="1.10.1060.10">
    <property type="entry name" value="Alpha-helical ferredoxin"/>
    <property type="match status" value="1"/>
</dbReference>
<dbReference type="Pfam" id="PF14691">
    <property type="entry name" value="Fer4_20"/>
    <property type="match status" value="1"/>
</dbReference>
<evidence type="ECO:0000256" key="10">
    <source>
        <dbReference type="ARBA" id="ARBA00022643"/>
    </source>
</evidence>
<dbReference type="InterPro" id="IPR017932">
    <property type="entry name" value="GATase_2_dom"/>
</dbReference>
<evidence type="ECO:0000256" key="25">
    <source>
        <dbReference type="SAM" id="MobiDB-lite"/>
    </source>
</evidence>
<dbReference type="PANTHER" id="PTHR43100:SF1">
    <property type="entry name" value="GLUTAMATE SYNTHASE [NADPH] SMALL CHAIN"/>
    <property type="match status" value="1"/>
</dbReference>
<comment type="function">
    <text evidence="21">Forms L-glutamate from L-glutamine and 2-oxoglutarate. Represents an alternative pathway to L-glutamate dehydrogenase for the biosynthesis of L-glutamate. Participates with glutamine synthetase in ammonia assimilation processes. The enzyme is specific for NADH, L-glutamine and 2-oxoglutarate.</text>
</comment>
<keyword evidence="28" id="KW-1185">Reference proteome</keyword>
<feature type="binding site" evidence="24">
    <location>
        <position position="1167"/>
    </location>
    <ligand>
        <name>[3Fe-4S] cluster</name>
        <dbReference type="ChEBI" id="CHEBI:21137"/>
    </ligand>
</feature>
<dbReference type="NCBIfam" id="TIGR01317">
    <property type="entry name" value="GOGAT_sm_gam"/>
    <property type="match status" value="1"/>
</dbReference>
<feature type="domain" description="Glutamine amidotransferase type-2" evidence="26">
    <location>
        <begin position="39"/>
        <end position="434"/>
    </location>
</feature>
<feature type="binding site" evidence="24">
    <location>
        <position position="1162"/>
    </location>
    <ligand>
        <name>[3Fe-4S] cluster</name>
        <dbReference type="ChEBI" id="CHEBI:21137"/>
    </ligand>
</feature>
<dbReference type="FunFam" id="2.160.20.60:FF:000001">
    <property type="entry name" value="Glutamate synthase, large subunit"/>
    <property type="match status" value="1"/>
</dbReference>
<comment type="pathway">
    <text evidence="3">Energy metabolism; nitrogen metabolism.</text>
</comment>
<feature type="compositionally biased region" description="Basic and acidic residues" evidence="25">
    <location>
        <begin position="944"/>
        <end position="960"/>
    </location>
</feature>
<evidence type="ECO:0000256" key="20">
    <source>
        <dbReference type="ARBA" id="ARBA00048867"/>
    </source>
</evidence>
<keyword evidence="8" id="KW-0028">Amino-acid biosynthesis</keyword>
<dbReference type="Gene3D" id="3.60.20.10">
    <property type="entry name" value="Glutamine Phosphoribosylpyrophosphate, subunit 1, domain 1"/>
    <property type="match status" value="1"/>
</dbReference>
<comment type="pathway">
    <text evidence="4">Nitrogen metabolism.</text>
</comment>
<dbReference type="GO" id="GO:0016639">
    <property type="term" value="F:oxidoreductase activity, acting on the CH-NH2 group of donors, NAD or NADP as acceptor"/>
    <property type="evidence" value="ECO:0007669"/>
    <property type="project" value="InterPro"/>
</dbReference>
<dbReference type="GO" id="GO:0006537">
    <property type="term" value="P:glutamate biosynthetic process"/>
    <property type="evidence" value="ECO:0007669"/>
    <property type="project" value="UniProtKB-KW"/>
</dbReference>
<accession>A0A9W8BH65</accession>
<dbReference type="GO" id="GO:0016040">
    <property type="term" value="F:glutamate synthase (NADH) activity"/>
    <property type="evidence" value="ECO:0007669"/>
    <property type="project" value="UniProtKB-EC"/>
</dbReference>
<comment type="subunit">
    <text evidence="7">Homotrimer.</text>
</comment>
<dbReference type="FunFam" id="3.20.20.70:FF:000031">
    <property type="entry name" value="Glutamate synthase 1 [NADH]"/>
    <property type="match status" value="1"/>
</dbReference>
<evidence type="ECO:0000256" key="12">
    <source>
        <dbReference type="ARBA" id="ARBA00022827"/>
    </source>
</evidence>
<dbReference type="GO" id="GO:0010181">
    <property type="term" value="F:FMN binding"/>
    <property type="evidence" value="ECO:0007669"/>
    <property type="project" value="InterPro"/>
</dbReference>
<dbReference type="InterPro" id="IPR002489">
    <property type="entry name" value="Glu_synth_asu_C"/>
</dbReference>
<dbReference type="InterPro" id="IPR029055">
    <property type="entry name" value="Ntn_hydrolases_N"/>
</dbReference>
<comment type="catalytic activity">
    <reaction evidence="20">
        <text>2 L-glutamate + NAD(+) = L-glutamine + 2-oxoglutarate + NADH + H(+)</text>
        <dbReference type="Rhea" id="RHEA:13753"/>
        <dbReference type="ChEBI" id="CHEBI:15378"/>
        <dbReference type="ChEBI" id="CHEBI:16810"/>
        <dbReference type="ChEBI" id="CHEBI:29985"/>
        <dbReference type="ChEBI" id="CHEBI:57540"/>
        <dbReference type="ChEBI" id="CHEBI:57945"/>
        <dbReference type="ChEBI" id="CHEBI:58359"/>
        <dbReference type="EC" id="1.4.1.14"/>
    </reaction>
</comment>
<dbReference type="InterPro" id="IPR051394">
    <property type="entry name" value="Glutamate_Synthase"/>
</dbReference>
<evidence type="ECO:0000256" key="15">
    <source>
        <dbReference type="ARBA" id="ARBA00023004"/>
    </source>
</evidence>
<dbReference type="Pfam" id="PF01645">
    <property type="entry name" value="Glu_synthase"/>
    <property type="match status" value="1"/>
</dbReference>
<dbReference type="EC" id="1.4.1.14" evidence="19"/>
<keyword evidence="11" id="KW-0479">Metal-binding</keyword>
<dbReference type="InterPro" id="IPR006982">
    <property type="entry name" value="Glu_synth_centr_N"/>
</dbReference>
<keyword evidence="14 27" id="KW-0560">Oxidoreductase</keyword>
<keyword evidence="17" id="KW-0314">Glutamate biosynthesis</keyword>
<name>A0A9W8BH65_9FUNG</name>
<dbReference type="Pfam" id="PF00310">
    <property type="entry name" value="GATase_2"/>
    <property type="match status" value="1"/>
</dbReference>
<evidence type="ECO:0000259" key="26">
    <source>
        <dbReference type="PROSITE" id="PS51278"/>
    </source>
</evidence>
<keyword evidence="9" id="KW-0285">Flavoprotein</keyword>
<dbReference type="NCBIfam" id="NF008730">
    <property type="entry name" value="PRK11750.1"/>
    <property type="match status" value="1"/>
</dbReference>
<reference evidence="27" key="1">
    <citation type="submission" date="2022-07" db="EMBL/GenBank/DDBJ databases">
        <title>Phylogenomic reconstructions and comparative analyses of Kickxellomycotina fungi.</title>
        <authorList>
            <person name="Reynolds N.K."/>
            <person name="Stajich J.E."/>
            <person name="Barry K."/>
            <person name="Grigoriev I.V."/>
            <person name="Crous P."/>
            <person name="Smith M.E."/>
        </authorList>
    </citation>
    <scope>NUCLEOTIDE SEQUENCE</scope>
    <source>
        <strain evidence="27">IMI 214461</strain>
    </source>
</reference>
<dbReference type="InterPro" id="IPR006005">
    <property type="entry name" value="Glut_synth_ssu1"/>
</dbReference>
<dbReference type="CDD" id="cd02808">
    <property type="entry name" value="GltS_FMN"/>
    <property type="match status" value="1"/>
</dbReference>
<evidence type="ECO:0000256" key="11">
    <source>
        <dbReference type="ARBA" id="ARBA00022723"/>
    </source>
</evidence>
<evidence type="ECO:0000256" key="4">
    <source>
        <dbReference type="ARBA" id="ARBA00004909"/>
    </source>
</evidence>
<comment type="cofactor">
    <cofactor evidence="24">
        <name>[3Fe-4S] cluster</name>
        <dbReference type="ChEBI" id="CHEBI:21137"/>
    </cofactor>
    <text evidence="24">Binds 1 [3Fe-4S] cluster.</text>
</comment>
<dbReference type="Pfam" id="PF01493">
    <property type="entry name" value="GXGXG"/>
    <property type="match status" value="1"/>
</dbReference>
<comment type="cofactor">
    <cofactor evidence="2">
        <name>FAD</name>
        <dbReference type="ChEBI" id="CHEBI:57692"/>
    </cofactor>
</comment>
<dbReference type="SUPFAM" id="SSF69336">
    <property type="entry name" value="Alpha subunit of glutamate synthase, C-terminal domain"/>
    <property type="match status" value="1"/>
</dbReference>
<keyword evidence="12" id="KW-0274">FAD</keyword>
<evidence type="ECO:0000256" key="13">
    <source>
        <dbReference type="ARBA" id="ARBA00022962"/>
    </source>
</evidence>
<keyword evidence="10" id="KW-0288">FMN</keyword>
<dbReference type="OrthoDB" id="4327079at2759"/>